<gene>
    <name evidence="2" type="ORF">UCREL1_9080</name>
</gene>
<dbReference type="InterPro" id="IPR001087">
    <property type="entry name" value="GDSL"/>
</dbReference>
<dbReference type="CDD" id="cd01846">
    <property type="entry name" value="fatty_acyltransferase_like"/>
    <property type="match status" value="1"/>
</dbReference>
<dbReference type="eggNOG" id="ENOG502S09J">
    <property type="taxonomic scope" value="Eukaryota"/>
</dbReference>
<dbReference type="OrthoDB" id="1600564at2759"/>
<feature type="chain" id="PRO_5004085487" evidence="1">
    <location>
        <begin position="21"/>
        <end position="319"/>
    </location>
</feature>
<dbReference type="GO" id="GO:0016788">
    <property type="term" value="F:hydrolase activity, acting on ester bonds"/>
    <property type="evidence" value="ECO:0007669"/>
    <property type="project" value="InterPro"/>
</dbReference>
<evidence type="ECO:0000256" key="1">
    <source>
        <dbReference type="SAM" id="SignalP"/>
    </source>
</evidence>
<reference evidence="3" key="1">
    <citation type="journal article" date="2013" name="Genome Announc.">
        <title>Draft genome sequence of the grapevine dieback fungus Eutypa lata UCR-EL1.</title>
        <authorList>
            <person name="Blanco-Ulate B."/>
            <person name="Rolshausen P.E."/>
            <person name="Cantu D."/>
        </authorList>
    </citation>
    <scope>NUCLEOTIDE SEQUENCE [LARGE SCALE GENOMIC DNA]</scope>
    <source>
        <strain evidence="3">UCR-EL1</strain>
    </source>
</reference>
<dbReference type="InterPro" id="IPR036514">
    <property type="entry name" value="SGNH_hydro_sf"/>
</dbReference>
<feature type="signal peptide" evidence="1">
    <location>
        <begin position="1"/>
        <end position="20"/>
    </location>
</feature>
<keyword evidence="3" id="KW-1185">Reference proteome</keyword>
<evidence type="ECO:0000313" key="3">
    <source>
        <dbReference type="Proteomes" id="UP000012174"/>
    </source>
</evidence>
<dbReference type="Proteomes" id="UP000012174">
    <property type="component" value="Unassembled WGS sequence"/>
</dbReference>
<dbReference type="KEGG" id="ela:UCREL1_9080"/>
<dbReference type="OMA" id="HGHQNYS"/>
<dbReference type="SUPFAM" id="SSF52266">
    <property type="entry name" value="SGNH hydrolase"/>
    <property type="match status" value="1"/>
</dbReference>
<dbReference type="HOGENOM" id="CLU_015101_4_0_1"/>
<name>M7T2B2_EUTLA</name>
<accession>M7T2B2</accession>
<dbReference type="EMBL" id="KB707130">
    <property type="protein sequence ID" value="EMR63966.1"/>
    <property type="molecule type" value="Genomic_DNA"/>
</dbReference>
<dbReference type="Pfam" id="PF00657">
    <property type="entry name" value="Lipase_GDSL"/>
    <property type="match status" value="1"/>
</dbReference>
<dbReference type="Gene3D" id="3.40.50.1110">
    <property type="entry name" value="SGNH hydrolase"/>
    <property type="match status" value="1"/>
</dbReference>
<organism evidence="2 3">
    <name type="scientific">Eutypa lata (strain UCR-EL1)</name>
    <name type="common">Grapevine dieback disease fungus</name>
    <name type="synonym">Eutypa armeniacae</name>
    <dbReference type="NCBI Taxonomy" id="1287681"/>
    <lineage>
        <taxon>Eukaryota</taxon>
        <taxon>Fungi</taxon>
        <taxon>Dikarya</taxon>
        <taxon>Ascomycota</taxon>
        <taxon>Pezizomycotina</taxon>
        <taxon>Sordariomycetes</taxon>
        <taxon>Xylariomycetidae</taxon>
        <taxon>Xylariales</taxon>
        <taxon>Diatrypaceae</taxon>
        <taxon>Eutypa</taxon>
    </lineage>
</organism>
<evidence type="ECO:0000313" key="2">
    <source>
        <dbReference type="EMBL" id="EMR63966.1"/>
    </source>
</evidence>
<dbReference type="AlphaFoldDB" id="M7T2B2"/>
<keyword evidence="1" id="KW-0732">Signal</keyword>
<protein>
    <submittedName>
        <fullName evidence="2">Putative lysophospholipase a protein</fullName>
    </submittedName>
</protein>
<proteinExistence type="predicted"/>
<dbReference type="STRING" id="1287681.M7T2B2"/>
<sequence length="319" mass="35930">MTRFYGVVLTLAILAHRASASYITKPQFNWNETKYLLAFGNSYTFVQGTAGYPEYSFIGSYLPDDFSFTPEELLSNKIVQNYTGTANGGPNWVEHLTGCGVEPGETSPRSCEIQLWDFAFAGADVSEEFFPPHHDFTTPLVNQTQQYLTWAEPVIGGDIDKSKAMVAIWIGINDIYDSADYDDEDVSLPELYDKLVATVFEESVQALYEVGYKNFLLVNLPPLDRTEDNVEEEHPLPNKTMIGWWGESLEKHSRSFSAANPVAKTMVYDANSFLNHVLDNPDSYGIKDTTSYCKWSPQAHKVMATDLVKFLESQSTNKR</sequence>